<feature type="compositionally biased region" description="Low complexity" evidence="4">
    <location>
        <begin position="604"/>
        <end position="648"/>
    </location>
</feature>
<evidence type="ECO:0000256" key="3">
    <source>
        <dbReference type="PROSITE-ProRule" id="PRU00284"/>
    </source>
</evidence>
<feature type="transmembrane region" description="Helical" evidence="5">
    <location>
        <begin position="192"/>
        <end position="215"/>
    </location>
</feature>
<dbReference type="Gene3D" id="1.10.287.950">
    <property type="entry name" value="Methyl-accepting chemotaxis protein"/>
    <property type="match status" value="1"/>
</dbReference>
<feature type="region of interest" description="Disordered" evidence="4">
    <location>
        <begin position="599"/>
        <end position="654"/>
    </location>
</feature>
<dbReference type="Gene3D" id="6.10.340.10">
    <property type="match status" value="1"/>
</dbReference>
<dbReference type="Proteomes" id="UP001549047">
    <property type="component" value="Unassembled WGS sequence"/>
</dbReference>
<comment type="caution">
    <text evidence="8">The sequence shown here is derived from an EMBL/GenBank/DDBJ whole genome shotgun (WGS) entry which is preliminary data.</text>
</comment>
<keyword evidence="5" id="KW-0812">Transmembrane</keyword>
<keyword evidence="1" id="KW-0145">Chemotaxis</keyword>
<dbReference type="PROSITE" id="PS50111">
    <property type="entry name" value="CHEMOTAXIS_TRANSDUC_2"/>
    <property type="match status" value="1"/>
</dbReference>
<comment type="similarity">
    <text evidence="2">Belongs to the methyl-accepting chemotaxis (MCP) protein family.</text>
</comment>
<protein>
    <submittedName>
        <fullName evidence="8">Methyl-accepting chemotaxis protein</fullName>
    </submittedName>
</protein>
<feature type="domain" description="Methyl-accepting transducer" evidence="6">
    <location>
        <begin position="350"/>
        <end position="579"/>
    </location>
</feature>
<feature type="transmembrane region" description="Helical" evidence="5">
    <location>
        <begin position="9"/>
        <end position="32"/>
    </location>
</feature>
<dbReference type="SMART" id="SM00283">
    <property type="entry name" value="MA"/>
    <property type="match status" value="1"/>
</dbReference>
<dbReference type="PANTHER" id="PTHR43531">
    <property type="entry name" value="PROTEIN ICFG"/>
    <property type="match status" value="1"/>
</dbReference>
<dbReference type="InterPro" id="IPR003660">
    <property type="entry name" value="HAMP_dom"/>
</dbReference>
<evidence type="ECO:0000313" key="9">
    <source>
        <dbReference type="Proteomes" id="UP001549047"/>
    </source>
</evidence>
<dbReference type="EMBL" id="JBEPMB010000010">
    <property type="protein sequence ID" value="MET3615978.1"/>
    <property type="molecule type" value="Genomic_DNA"/>
</dbReference>
<dbReference type="SUPFAM" id="SSF158472">
    <property type="entry name" value="HAMP domain-like"/>
    <property type="match status" value="1"/>
</dbReference>
<dbReference type="InterPro" id="IPR007891">
    <property type="entry name" value="CHASE3"/>
</dbReference>
<dbReference type="PANTHER" id="PTHR43531:SF11">
    <property type="entry name" value="METHYL-ACCEPTING CHEMOTAXIS PROTEIN 3"/>
    <property type="match status" value="1"/>
</dbReference>
<dbReference type="CDD" id="cd11386">
    <property type="entry name" value="MCP_signal"/>
    <property type="match status" value="1"/>
</dbReference>
<dbReference type="SMART" id="SM00304">
    <property type="entry name" value="HAMP"/>
    <property type="match status" value="2"/>
</dbReference>
<proteinExistence type="inferred from homology"/>
<keyword evidence="5" id="KW-1133">Transmembrane helix</keyword>
<name>A0ABV2J5S4_9HYPH</name>
<dbReference type="InterPro" id="IPR051310">
    <property type="entry name" value="MCP_chemotaxis"/>
</dbReference>
<evidence type="ECO:0000256" key="2">
    <source>
        <dbReference type="ARBA" id="ARBA00029447"/>
    </source>
</evidence>
<dbReference type="SUPFAM" id="SSF58104">
    <property type="entry name" value="Methyl-accepting chemotaxis protein (MCP) signaling domain"/>
    <property type="match status" value="1"/>
</dbReference>
<dbReference type="RefSeq" id="WP_354558434.1">
    <property type="nucleotide sequence ID" value="NZ_JBEPMB010000010.1"/>
</dbReference>
<keyword evidence="9" id="KW-1185">Reference proteome</keyword>
<dbReference type="PROSITE" id="PS50885">
    <property type="entry name" value="HAMP"/>
    <property type="match status" value="2"/>
</dbReference>
<evidence type="ECO:0000256" key="4">
    <source>
        <dbReference type="SAM" id="MobiDB-lite"/>
    </source>
</evidence>
<dbReference type="CDD" id="cd19410">
    <property type="entry name" value="HK9-like_sensor"/>
    <property type="match status" value="1"/>
</dbReference>
<dbReference type="Pfam" id="PF05227">
    <property type="entry name" value="CHASE3"/>
    <property type="match status" value="1"/>
</dbReference>
<evidence type="ECO:0000313" key="8">
    <source>
        <dbReference type="EMBL" id="MET3615978.1"/>
    </source>
</evidence>
<gene>
    <name evidence="8" type="ORF">ABID16_004325</name>
</gene>
<feature type="domain" description="HAMP" evidence="7">
    <location>
        <begin position="212"/>
        <end position="265"/>
    </location>
</feature>
<accession>A0ABV2J5S4</accession>
<evidence type="ECO:0000259" key="6">
    <source>
        <dbReference type="PROSITE" id="PS50111"/>
    </source>
</evidence>
<keyword evidence="5" id="KW-0472">Membrane</keyword>
<organism evidence="8 9">
    <name type="scientific">Rhizobium aquaticum</name>
    <dbReference type="NCBI Taxonomy" id="1549636"/>
    <lineage>
        <taxon>Bacteria</taxon>
        <taxon>Pseudomonadati</taxon>
        <taxon>Pseudomonadota</taxon>
        <taxon>Alphaproteobacteria</taxon>
        <taxon>Hyphomicrobiales</taxon>
        <taxon>Rhizobiaceae</taxon>
        <taxon>Rhizobium/Agrobacterium group</taxon>
        <taxon>Rhizobium</taxon>
    </lineage>
</organism>
<dbReference type="Pfam" id="PF00672">
    <property type="entry name" value="HAMP"/>
    <property type="match status" value="1"/>
</dbReference>
<evidence type="ECO:0000256" key="5">
    <source>
        <dbReference type="SAM" id="Phobius"/>
    </source>
</evidence>
<feature type="domain" description="HAMP" evidence="7">
    <location>
        <begin position="293"/>
        <end position="345"/>
    </location>
</feature>
<evidence type="ECO:0000259" key="7">
    <source>
        <dbReference type="PROSITE" id="PS50885"/>
    </source>
</evidence>
<evidence type="ECO:0000256" key="1">
    <source>
        <dbReference type="ARBA" id="ARBA00022500"/>
    </source>
</evidence>
<reference evidence="8 9" key="1">
    <citation type="submission" date="2024-06" db="EMBL/GenBank/DDBJ databases">
        <title>Genomic Encyclopedia of Type Strains, Phase IV (KMG-IV): sequencing the most valuable type-strain genomes for metagenomic binning, comparative biology and taxonomic classification.</title>
        <authorList>
            <person name="Goeker M."/>
        </authorList>
    </citation>
    <scope>NUCLEOTIDE SEQUENCE [LARGE SCALE GENOMIC DNA]</scope>
    <source>
        <strain evidence="8 9">DSM 29780</strain>
    </source>
</reference>
<dbReference type="Pfam" id="PF00015">
    <property type="entry name" value="MCPsignal"/>
    <property type="match status" value="1"/>
</dbReference>
<dbReference type="InterPro" id="IPR004089">
    <property type="entry name" value="MCPsignal_dom"/>
</dbReference>
<sequence length="654" mass="69139">MSFFQNIRIIAKITAIVSSLIVVSLAVAFFSYTSSATQSQNAAWTDHTYEVLERVSSMMAAMVDQETGMRAYLLAGDPKFLEPQIAGAKAFQENWSAAKSLTSDNPAQQARLDDVAKLAETWNSSVVKPEMDLMKDTSTREKARQIEISGAGKASMDGIRAKVKELEDAETSLLSKRKADAQAAATMAKTSALAGGIVMLILSVSGLLLLNVTLVSPLRRLNDCMLALVKGQNDIDVPGRARKDELGDMAGAVETFRQTALAKIESDRAAAESRSMSEAERARIAETDRKRAAEMAQATSGLADGLKQLANGNLVFELQEPFATEFEGLRQDFNIAVNQLRDTLAAVAAATSAIDDGARELSSGANDLSKRTEQQAASLEQTAAALDQITANVTTSSKRTEEARSMAIDANKSAHSSGNVVSNAIDAMQRIETSSSQISNIIGVIDEIAFQTNLLALNAGVEAARAGDAGKGFAVVAQEVRELAQRSAQAAKEIKDLIRTSADEVESGVKLVTATGDALKVIEQHVVAINTQLDAIATSAREQSVGLAEVNTAVNQMDQTTQQNAAMVEEATAASSTLASEADKLRQLVGRFHLGEQRRSYGNAAASRPAAASQPRRAPAPAPSHASAPARSAKPVRVASGGAAAAAADSWEEF</sequence>
<keyword evidence="3" id="KW-0807">Transducer</keyword>